<dbReference type="SUPFAM" id="SSF47336">
    <property type="entry name" value="ACP-like"/>
    <property type="match status" value="1"/>
</dbReference>
<keyword evidence="3" id="KW-1185">Reference proteome</keyword>
<protein>
    <submittedName>
        <fullName evidence="2">Acyl carrier protein</fullName>
    </submittedName>
</protein>
<dbReference type="Proteomes" id="UP001201873">
    <property type="component" value="Unassembled WGS sequence"/>
</dbReference>
<dbReference type="RefSeq" id="WP_163549325.1">
    <property type="nucleotide sequence ID" value="NZ_JALKFT010000035.1"/>
</dbReference>
<proteinExistence type="predicted"/>
<evidence type="ECO:0000313" key="2">
    <source>
        <dbReference type="EMBL" id="MCK9878491.1"/>
    </source>
</evidence>
<dbReference type="PROSITE" id="PS50075">
    <property type="entry name" value="CARRIER"/>
    <property type="match status" value="1"/>
</dbReference>
<gene>
    <name evidence="2" type="ORF">MXD59_22450</name>
</gene>
<dbReference type="EMBL" id="JALKFT010000035">
    <property type="protein sequence ID" value="MCK9878491.1"/>
    <property type="molecule type" value="Genomic_DNA"/>
</dbReference>
<feature type="domain" description="Carrier" evidence="1">
    <location>
        <begin position="5"/>
        <end position="83"/>
    </location>
</feature>
<accession>A0ABT0K3V6</accession>
<dbReference type="Pfam" id="PF00550">
    <property type="entry name" value="PP-binding"/>
    <property type="match status" value="1"/>
</dbReference>
<evidence type="ECO:0000313" key="3">
    <source>
        <dbReference type="Proteomes" id="UP001201873"/>
    </source>
</evidence>
<name>A0ABT0K3V6_9ACTN</name>
<sequence>MTTAASRDEILRTVTEIVHREIGIPLDRLAPDSDLRGAEGADSVKVLVMISRVERTYGIEIDDQDVFTLSSINDVVRVVQAALSAPAL</sequence>
<dbReference type="InterPro" id="IPR009081">
    <property type="entry name" value="PP-bd_ACP"/>
</dbReference>
<dbReference type="InterPro" id="IPR036736">
    <property type="entry name" value="ACP-like_sf"/>
</dbReference>
<evidence type="ECO:0000259" key="1">
    <source>
        <dbReference type="PROSITE" id="PS50075"/>
    </source>
</evidence>
<dbReference type="Gene3D" id="1.10.1200.10">
    <property type="entry name" value="ACP-like"/>
    <property type="match status" value="1"/>
</dbReference>
<organism evidence="2 3">
    <name type="scientific">Frankia umida</name>
    <dbReference type="NCBI Taxonomy" id="573489"/>
    <lineage>
        <taxon>Bacteria</taxon>
        <taxon>Bacillati</taxon>
        <taxon>Actinomycetota</taxon>
        <taxon>Actinomycetes</taxon>
        <taxon>Frankiales</taxon>
        <taxon>Frankiaceae</taxon>
        <taxon>Frankia</taxon>
    </lineage>
</organism>
<reference evidence="2 3" key="1">
    <citation type="submission" date="2022-04" db="EMBL/GenBank/DDBJ databases">
        <title>Genome diversity in the genus Frankia.</title>
        <authorList>
            <person name="Carlos-Shanley C."/>
            <person name="Hahn D."/>
        </authorList>
    </citation>
    <scope>NUCLEOTIDE SEQUENCE [LARGE SCALE GENOMIC DNA]</scope>
    <source>
        <strain evidence="2 3">Ag45/Mut15</strain>
    </source>
</reference>
<comment type="caution">
    <text evidence="2">The sequence shown here is derived from an EMBL/GenBank/DDBJ whole genome shotgun (WGS) entry which is preliminary data.</text>
</comment>